<dbReference type="AlphaFoldDB" id="A0A1I2FKQ9"/>
<dbReference type="eggNOG" id="ENOG5030U5J">
    <property type="taxonomic scope" value="Bacteria"/>
</dbReference>
<evidence type="ECO:0000313" key="3">
    <source>
        <dbReference type="Proteomes" id="UP000181976"/>
    </source>
</evidence>
<evidence type="ECO:0000256" key="1">
    <source>
        <dbReference type="SAM" id="MobiDB-lite"/>
    </source>
</evidence>
<feature type="compositionally biased region" description="Gly residues" evidence="1">
    <location>
        <begin position="10"/>
        <end position="22"/>
    </location>
</feature>
<reference evidence="2 3" key="1">
    <citation type="submission" date="2016-10" db="EMBL/GenBank/DDBJ databases">
        <authorList>
            <person name="de Groot N.N."/>
        </authorList>
    </citation>
    <scope>NUCLEOTIDE SEQUENCE [LARGE SCALE GENOMIC DNA]</scope>
    <source>
        <strain evidence="2 3">DSM 19012</strain>
    </source>
</reference>
<dbReference type="InParanoid" id="A0A1I2FKQ9"/>
<protein>
    <submittedName>
        <fullName evidence="2">Uncharacterized protein</fullName>
    </submittedName>
</protein>
<evidence type="ECO:0000313" key="2">
    <source>
        <dbReference type="EMBL" id="SFF05096.1"/>
    </source>
</evidence>
<feature type="compositionally biased region" description="Polar residues" evidence="1">
    <location>
        <begin position="24"/>
        <end position="33"/>
    </location>
</feature>
<name>A0A1I2FKQ9_9BACT</name>
<sequence length="62" mass="6260">MPAGDRTGPAGQGPRSGRGKGFCSGNSTPGFNNEDNRRRAGRIGGRGMGRGRGRGRGTGGQS</sequence>
<proteinExistence type="predicted"/>
<organism evidence="2 3">
    <name type="scientific">Thermophagus xiamenensis</name>
    <dbReference type="NCBI Taxonomy" id="385682"/>
    <lineage>
        <taxon>Bacteria</taxon>
        <taxon>Pseudomonadati</taxon>
        <taxon>Bacteroidota</taxon>
        <taxon>Bacteroidia</taxon>
        <taxon>Marinilabiliales</taxon>
        <taxon>Marinilabiliaceae</taxon>
        <taxon>Thermophagus</taxon>
    </lineage>
</organism>
<dbReference type="Proteomes" id="UP000181976">
    <property type="component" value="Unassembled WGS sequence"/>
</dbReference>
<dbReference type="OrthoDB" id="9815278at2"/>
<dbReference type="RefSeq" id="WP_010528785.1">
    <property type="nucleotide sequence ID" value="NZ_AFSL01000097.1"/>
</dbReference>
<dbReference type="EMBL" id="FONA01000030">
    <property type="protein sequence ID" value="SFF05096.1"/>
    <property type="molecule type" value="Genomic_DNA"/>
</dbReference>
<dbReference type="STRING" id="385682.SAMN05444380_13014"/>
<dbReference type="InterPro" id="IPR035205">
    <property type="entry name" value="DUF5320"/>
</dbReference>
<keyword evidence="3" id="KW-1185">Reference proteome</keyword>
<dbReference type="Pfam" id="PF17253">
    <property type="entry name" value="DUF5320"/>
    <property type="match status" value="1"/>
</dbReference>
<feature type="region of interest" description="Disordered" evidence="1">
    <location>
        <begin position="1"/>
        <end position="62"/>
    </location>
</feature>
<gene>
    <name evidence="2" type="ORF">SAMN05444380_13014</name>
</gene>
<accession>A0A1I2FKQ9</accession>